<organism evidence="2 3">
    <name type="scientific">Lachnoanaerobaculum saburreum DSM 3986</name>
    <dbReference type="NCBI Taxonomy" id="887325"/>
    <lineage>
        <taxon>Bacteria</taxon>
        <taxon>Bacillati</taxon>
        <taxon>Bacillota</taxon>
        <taxon>Clostridia</taxon>
        <taxon>Lachnospirales</taxon>
        <taxon>Lachnospiraceae</taxon>
        <taxon>Lachnoanaerobaculum</taxon>
    </lineage>
</organism>
<feature type="transmembrane region" description="Helical" evidence="1">
    <location>
        <begin position="59"/>
        <end position="77"/>
    </location>
</feature>
<feature type="transmembrane region" description="Helical" evidence="1">
    <location>
        <begin position="117"/>
        <end position="137"/>
    </location>
</feature>
<feature type="transmembrane region" description="Helical" evidence="1">
    <location>
        <begin position="89"/>
        <end position="110"/>
    </location>
</feature>
<feature type="transmembrane region" description="Helical" evidence="1">
    <location>
        <begin position="228"/>
        <end position="248"/>
    </location>
</feature>
<dbReference type="eggNOG" id="ENOG5033QDC">
    <property type="taxonomic scope" value="Bacteria"/>
</dbReference>
<dbReference type="EMBL" id="AEPW01000063">
    <property type="protein sequence ID" value="EFU76519.1"/>
    <property type="molecule type" value="Genomic_DNA"/>
</dbReference>
<keyword evidence="1" id="KW-0472">Membrane</keyword>
<name>E6LNS1_9FIRM</name>
<reference evidence="2 3" key="1">
    <citation type="submission" date="2010-12" db="EMBL/GenBank/DDBJ databases">
        <authorList>
            <person name="Muzny D."/>
            <person name="Qin X."/>
            <person name="Deng J."/>
            <person name="Jiang H."/>
            <person name="Liu Y."/>
            <person name="Qu J."/>
            <person name="Song X.-Z."/>
            <person name="Zhang L."/>
            <person name="Thornton R."/>
            <person name="Coyle M."/>
            <person name="Francisco L."/>
            <person name="Jackson L."/>
            <person name="Javaid M."/>
            <person name="Korchina V."/>
            <person name="Kovar C."/>
            <person name="Mata R."/>
            <person name="Mathew T."/>
            <person name="Ngo R."/>
            <person name="Nguyen L."/>
            <person name="Nguyen N."/>
            <person name="Okwuonu G."/>
            <person name="Ongeri F."/>
            <person name="Pham C."/>
            <person name="Simmons D."/>
            <person name="Wilczek-Boney K."/>
            <person name="Hale W."/>
            <person name="Jakkamsetti A."/>
            <person name="Pham P."/>
            <person name="Ruth R."/>
            <person name="San Lucas F."/>
            <person name="Warren J."/>
            <person name="Zhang J."/>
            <person name="Zhao Z."/>
            <person name="Zhou C."/>
            <person name="Zhu D."/>
            <person name="Lee S."/>
            <person name="Bess C."/>
            <person name="Blankenburg K."/>
            <person name="Forbes L."/>
            <person name="Fu Q."/>
            <person name="Gubbala S."/>
            <person name="Hirani K."/>
            <person name="Jayaseelan J.C."/>
            <person name="Lara F."/>
            <person name="Munidasa M."/>
            <person name="Palculict T."/>
            <person name="Patil S."/>
            <person name="Pu L.-L."/>
            <person name="Saada N."/>
            <person name="Tang L."/>
            <person name="Weissenberger G."/>
            <person name="Zhu Y."/>
            <person name="Hemphill L."/>
            <person name="Shang Y."/>
            <person name="Youmans B."/>
            <person name="Ayvaz T."/>
            <person name="Ross M."/>
            <person name="Santibanez J."/>
            <person name="Aqrawi P."/>
            <person name="Gross S."/>
            <person name="Joshi V."/>
            <person name="Fowler G."/>
            <person name="Nazareth L."/>
            <person name="Reid J."/>
            <person name="Worley K."/>
            <person name="Petrosino J."/>
            <person name="Highlander S."/>
            <person name="Gibbs R."/>
        </authorList>
    </citation>
    <scope>NUCLEOTIDE SEQUENCE [LARGE SCALE GENOMIC DNA]</scope>
    <source>
        <strain evidence="2 3">DSM 3986</strain>
    </source>
</reference>
<keyword evidence="1" id="KW-0812">Transmembrane</keyword>
<accession>E6LNS1</accession>
<sequence length="271" mass="30555">MFCSNCGKQIEDGGKVCGFCGIPVQSESNVILSKDKPDKTHSNAEKDGNIEIPSYIKKVALVSAGIYILSRFMIYIVDIFNSQRTMIGVPFYTSLLCIMSLVMIVGLLVLNSKNKIVLAVPKIFIIISLIPAIFFFYEYSGFESLFSDFFKAVFIYPTSFVAAIDDCIVFAVLCIMALSKNKTLVKFCGFILILTVLRHTVSTIYLTYYEFTMILEDLFSLESLSTVFRIIATISFYVYEVCIFFIMWRMSVCGKQAVNTAGRENKIRNVS</sequence>
<evidence type="ECO:0000256" key="1">
    <source>
        <dbReference type="SAM" id="Phobius"/>
    </source>
</evidence>
<dbReference type="AlphaFoldDB" id="E6LNS1"/>
<dbReference type="HOGENOM" id="CLU_058979_0_0_9"/>
<comment type="caution">
    <text evidence="2">The sequence shown here is derived from an EMBL/GenBank/DDBJ whole genome shotgun (WGS) entry which is preliminary data.</text>
</comment>
<evidence type="ECO:0000313" key="3">
    <source>
        <dbReference type="Proteomes" id="UP000003434"/>
    </source>
</evidence>
<feature type="transmembrane region" description="Helical" evidence="1">
    <location>
        <begin position="149"/>
        <end position="175"/>
    </location>
</feature>
<keyword evidence="1" id="KW-1133">Transmembrane helix</keyword>
<proteinExistence type="predicted"/>
<protein>
    <recommendedName>
        <fullName evidence="4">Zinc-ribbon domain-containing protein</fullName>
    </recommendedName>
</protein>
<dbReference type="Proteomes" id="UP000003434">
    <property type="component" value="Unassembled WGS sequence"/>
</dbReference>
<feature type="transmembrane region" description="Helical" evidence="1">
    <location>
        <begin position="187"/>
        <end position="208"/>
    </location>
</feature>
<evidence type="ECO:0000313" key="2">
    <source>
        <dbReference type="EMBL" id="EFU76519.1"/>
    </source>
</evidence>
<gene>
    <name evidence="2" type="ORF">HMPREF0381_1606</name>
</gene>
<evidence type="ECO:0008006" key="4">
    <source>
        <dbReference type="Google" id="ProtNLM"/>
    </source>
</evidence>
<dbReference type="RefSeq" id="WP_008751371.1">
    <property type="nucleotide sequence ID" value="NZ_GL622296.1"/>
</dbReference>